<proteinExistence type="predicted"/>
<keyword evidence="1" id="KW-0732">Signal</keyword>
<dbReference type="Proteomes" id="UP000053748">
    <property type="component" value="Unassembled WGS sequence"/>
</dbReference>
<sequence length="154" mass="16741">MCKKHSLIAMLLVGSASHSLMVSANPVMKFEGTVDPICSGNVITSGMKEVLFGLGSADTEHIHTLRLTSNERTNVNLDVTPTTPLVRFDVNGAPVNILLKSKASKDVAYDIKDKFDNLDPNEEISIYLDANGMNKNEFSQGKYSYVVTATISCN</sequence>
<name>A0A2J9UWJ7_VIBMI</name>
<gene>
    <name evidence="2" type="ORF">AL544_007310</name>
</gene>
<protein>
    <recommendedName>
        <fullName evidence="4">Adhesin</fullName>
    </recommendedName>
</protein>
<organism evidence="2 3">
    <name type="scientific">Vibrio mimicus</name>
    <dbReference type="NCBI Taxonomy" id="674"/>
    <lineage>
        <taxon>Bacteria</taxon>
        <taxon>Pseudomonadati</taxon>
        <taxon>Pseudomonadota</taxon>
        <taxon>Gammaproteobacteria</taxon>
        <taxon>Vibrionales</taxon>
        <taxon>Vibrionaceae</taxon>
        <taxon>Vibrio</taxon>
    </lineage>
</organism>
<dbReference type="RefSeq" id="WP_000335124.1">
    <property type="nucleotide sequence ID" value="NZ_CAWMSS010000001.1"/>
</dbReference>
<feature type="signal peptide" evidence="1">
    <location>
        <begin position="1"/>
        <end position="24"/>
    </location>
</feature>
<reference evidence="2" key="1">
    <citation type="submission" date="2017-12" db="EMBL/GenBank/DDBJ databases">
        <title>FDA dAtabase for Regulatory Grade micrObial Sequences (FDA-ARGOS): Supporting development and validation of Infectious Disease Dx tests.</title>
        <authorList>
            <person name="Hoffmann M."/>
            <person name="Allard M."/>
            <person name="Evans P."/>
            <person name="Brown E."/>
            <person name="Tallon L.J."/>
            <person name="Sadzewicz L."/>
            <person name="Sengamalay N."/>
            <person name="Ott S."/>
            <person name="Godinez A."/>
            <person name="Nagaraj S."/>
            <person name="Vavikolanu K."/>
            <person name="Aluvathingal J."/>
            <person name="Nadendla S."/>
            <person name="Hobson J."/>
            <person name="Sichtig H."/>
        </authorList>
    </citation>
    <scope>NUCLEOTIDE SEQUENCE [LARGE SCALE GENOMIC DNA]</scope>
    <source>
        <strain evidence="2">FDAARGOS_113</strain>
    </source>
</reference>
<keyword evidence="3" id="KW-1185">Reference proteome</keyword>
<evidence type="ECO:0000313" key="2">
    <source>
        <dbReference type="EMBL" id="PNM55890.1"/>
    </source>
</evidence>
<evidence type="ECO:0008006" key="4">
    <source>
        <dbReference type="Google" id="ProtNLM"/>
    </source>
</evidence>
<dbReference type="AlphaFoldDB" id="A0A2J9UWJ7"/>
<dbReference type="EMBL" id="LOSJ02000002">
    <property type="protein sequence ID" value="PNM55890.1"/>
    <property type="molecule type" value="Genomic_DNA"/>
</dbReference>
<comment type="caution">
    <text evidence="2">The sequence shown here is derived from an EMBL/GenBank/DDBJ whole genome shotgun (WGS) entry which is preliminary data.</text>
</comment>
<evidence type="ECO:0000313" key="3">
    <source>
        <dbReference type="Proteomes" id="UP000053748"/>
    </source>
</evidence>
<evidence type="ECO:0000256" key="1">
    <source>
        <dbReference type="SAM" id="SignalP"/>
    </source>
</evidence>
<feature type="chain" id="PRO_5014370495" description="Adhesin" evidence="1">
    <location>
        <begin position="25"/>
        <end position="154"/>
    </location>
</feature>
<accession>A0A2J9UWJ7</accession>